<organism evidence="13 14">
    <name type="scientific">Saccoglossus kowalevskii</name>
    <name type="common">Acorn worm</name>
    <dbReference type="NCBI Taxonomy" id="10224"/>
    <lineage>
        <taxon>Eukaryota</taxon>
        <taxon>Metazoa</taxon>
        <taxon>Hemichordata</taxon>
        <taxon>Enteropneusta</taxon>
        <taxon>Harrimaniidae</taxon>
        <taxon>Saccoglossus</taxon>
    </lineage>
</organism>
<keyword evidence="3" id="KW-0067">ATP-binding</keyword>
<keyword evidence="13" id="KW-1185">Reference proteome</keyword>
<evidence type="ECO:0000256" key="5">
    <source>
        <dbReference type="ARBA" id="ARBA00023235"/>
    </source>
</evidence>
<dbReference type="EC" id="5.6.2.4" evidence="8"/>
<feature type="domain" description="Helicase ATP-binding" evidence="11">
    <location>
        <begin position="37"/>
        <end position="217"/>
    </location>
</feature>
<evidence type="ECO:0000259" key="12">
    <source>
        <dbReference type="PROSITE" id="PS51194"/>
    </source>
</evidence>
<protein>
    <recommendedName>
        <fullName evidence="8">DNA 3'-5' helicase</fullName>
        <ecNumber evidence="8">5.6.2.4</ecNumber>
    </recommendedName>
    <alternativeName>
        <fullName evidence="9">DNA 3'-5' helicase BLM</fullName>
    </alternativeName>
</protein>
<evidence type="ECO:0000256" key="9">
    <source>
        <dbReference type="ARBA" id="ARBA00044542"/>
    </source>
</evidence>
<reference evidence="14" key="1">
    <citation type="submission" date="2025-08" db="UniProtKB">
        <authorList>
            <consortium name="RefSeq"/>
        </authorList>
    </citation>
    <scope>IDENTIFICATION</scope>
    <source>
        <tissue evidence="14">Testes</tissue>
    </source>
</reference>
<dbReference type="PROSITE" id="PS51194">
    <property type="entry name" value="HELICASE_CTER"/>
    <property type="match status" value="1"/>
</dbReference>
<feature type="domain" description="Helicase C-terminal" evidence="12">
    <location>
        <begin position="242"/>
        <end position="397"/>
    </location>
</feature>
<dbReference type="SUPFAM" id="SSF52540">
    <property type="entry name" value="P-loop containing nucleoside triphosphate hydrolases"/>
    <property type="match status" value="1"/>
</dbReference>
<evidence type="ECO:0000313" key="13">
    <source>
        <dbReference type="Proteomes" id="UP000694865"/>
    </source>
</evidence>
<evidence type="ECO:0000256" key="4">
    <source>
        <dbReference type="ARBA" id="ARBA00023125"/>
    </source>
</evidence>
<dbReference type="InterPro" id="IPR014001">
    <property type="entry name" value="Helicase_ATP-bd"/>
</dbReference>
<dbReference type="InterPro" id="IPR011545">
    <property type="entry name" value="DEAD/DEAH_box_helicase_dom"/>
</dbReference>
<evidence type="ECO:0000256" key="3">
    <source>
        <dbReference type="ARBA" id="ARBA00022840"/>
    </source>
</evidence>
<keyword evidence="4" id="KW-0238">DNA-binding</keyword>
<evidence type="ECO:0000313" key="14">
    <source>
        <dbReference type="RefSeq" id="XP_006825403.1"/>
    </source>
</evidence>
<dbReference type="Pfam" id="PF00271">
    <property type="entry name" value="Helicase_C"/>
    <property type="match status" value="1"/>
</dbReference>
<dbReference type="Pfam" id="PF00270">
    <property type="entry name" value="DEAD"/>
    <property type="match status" value="1"/>
</dbReference>
<dbReference type="PANTHER" id="PTHR13710">
    <property type="entry name" value="DNA HELICASE RECQ FAMILY MEMBER"/>
    <property type="match status" value="1"/>
</dbReference>
<sequence>MAAFTEQSSEKLEQIIDPEICAKFGVESLRDKQEEVLQHLMSKSDVLAILPTGFGKSLIYQIFPHVLETPSCVLIVSPLVSLMKDQIDRLTLLGFSAKMARDIQIDRKLPTYIYGTPEDYLQGTKHTFIDMLHQHHGDKIVLLVVDEVHTIPKWGEISDANNKSRRKAQEGAFRAYFSHVGELRSFFPGVVVLALTATASKGLQNQIKESLIIPDCKVVNVCPNRDNIRLSVLKIQRDIPSTFYWMVDKLREDQHEFPRTIVYCSSIDATGTLYHFFKEEYPQSVDYIGMYHSETDNTVQESHLKEFTKLSTSNLRLIFCTTALGMGIDMKSTYHVLHYGPSFYLESYIQESGRVGRDGKPSHAVLFYHGGMLRDICPKLKSYVKNDTLCRRVKLFEDFASSKDLSVLKNKESHHNCCDICERNCSCSNCDSHANYIEKYMVHYCADTESDESSDDTGSLESDSVLADSSQSSCSHESLEADQTE</sequence>
<keyword evidence="2" id="KW-0547">Nucleotide-binding</keyword>
<dbReference type="Proteomes" id="UP000694865">
    <property type="component" value="Unplaced"/>
</dbReference>
<evidence type="ECO:0000256" key="1">
    <source>
        <dbReference type="ARBA" id="ARBA00005446"/>
    </source>
</evidence>
<comment type="similarity">
    <text evidence="1">Belongs to the helicase family. RecQ subfamily.</text>
</comment>
<dbReference type="GeneID" id="102810047"/>
<dbReference type="SMART" id="SM00487">
    <property type="entry name" value="DEXDc"/>
    <property type="match status" value="1"/>
</dbReference>
<evidence type="ECO:0000256" key="8">
    <source>
        <dbReference type="ARBA" id="ARBA00034808"/>
    </source>
</evidence>
<dbReference type="SMART" id="SM00490">
    <property type="entry name" value="HELICc"/>
    <property type="match status" value="1"/>
</dbReference>
<dbReference type="InterPro" id="IPR027417">
    <property type="entry name" value="P-loop_NTPase"/>
</dbReference>
<evidence type="ECO:0000256" key="2">
    <source>
        <dbReference type="ARBA" id="ARBA00022741"/>
    </source>
</evidence>
<evidence type="ECO:0000256" key="10">
    <source>
        <dbReference type="SAM" id="MobiDB-lite"/>
    </source>
</evidence>
<accession>A0ABM0MZG2</accession>
<proteinExistence type="inferred from homology"/>
<dbReference type="CDD" id="cd17920">
    <property type="entry name" value="DEXHc_RecQ"/>
    <property type="match status" value="1"/>
</dbReference>
<dbReference type="RefSeq" id="XP_006825403.1">
    <property type="nucleotide sequence ID" value="XM_006825340.1"/>
</dbReference>
<dbReference type="InterPro" id="IPR001650">
    <property type="entry name" value="Helicase_C-like"/>
</dbReference>
<keyword evidence="5" id="KW-0413">Isomerase</keyword>
<feature type="region of interest" description="Disordered" evidence="10">
    <location>
        <begin position="449"/>
        <end position="485"/>
    </location>
</feature>
<gene>
    <name evidence="14" type="primary">LOC102810047</name>
</gene>
<dbReference type="PANTHER" id="PTHR13710:SF153">
    <property type="entry name" value="RECQ-LIKE DNA HELICASE BLM"/>
    <property type="match status" value="1"/>
</dbReference>
<feature type="compositionally biased region" description="Low complexity" evidence="10">
    <location>
        <begin position="456"/>
        <end position="476"/>
    </location>
</feature>
<comment type="catalytic activity">
    <reaction evidence="7">
        <text>Couples ATP hydrolysis with the unwinding of duplex DNA by translocating in the 3'-5' direction.</text>
        <dbReference type="EC" id="5.6.2.4"/>
    </reaction>
</comment>
<evidence type="ECO:0000256" key="6">
    <source>
        <dbReference type="ARBA" id="ARBA00023242"/>
    </source>
</evidence>
<dbReference type="PROSITE" id="PS51192">
    <property type="entry name" value="HELICASE_ATP_BIND_1"/>
    <property type="match status" value="1"/>
</dbReference>
<name>A0ABM0MZG2_SACKO</name>
<evidence type="ECO:0000256" key="7">
    <source>
        <dbReference type="ARBA" id="ARBA00034617"/>
    </source>
</evidence>
<keyword evidence="6" id="KW-0539">Nucleus</keyword>
<dbReference type="Gene3D" id="3.40.50.300">
    <property type="entry name" value="P-loop containing nucleotide triphosphate hydrolases"/>
    <property type="match status" value="2"/>
</dbReference>
<evidence type="ECO:0000259" key="11">
    <source>
        <dbReference type="PROSITE" id="PS51192"/>
    </source>
</evidence>